<gene>
    <name evidence="6" type="ORF">DY251_04895</name>
</gene>
<dbReference type="GO" id="GO:0032993">
    <property type="term" value="C:protein-DNA complex"/>
    <property type="evidence" value="ECO:0007669"/>
    <property type="project" value="TreeGrafter"/>
</dbReference>
<dbReference type="EMBL" id="QURN01000003">
    <property type="protein sequence ID" value="RFC68957.1"/>
    <property type="molecule type" value="Genomic_DNA"/>
</dbReference>
<organism evidence="6 7">
    <name type="scientific">Mesorhizobium denitrificans</name>
    <dbReference type="NCBI Taxonomy" id="2294114"/>
    <lineage>
        <taxon>Bacteria</taxon>
        <taxon>Pseudomonadati</taxon>
        <taxon>Pseudomonadota</taxon>
        <taxon>Alphaproteobacteria</taxon>
        <taxon>Hyphomicrobiales</taxon>
        <taxon>Phyllobacteriaceae</taxon>
        <taxon>Mesorhizobium</taxon>
    </lineage>
</organism>
<keyword evidence="2" id="KW-0805">Transcription regulation</keyword>
<protein>
    <submittedName>
        <fullName evidence="6">LysR family transcriptional regulator</fullName>
    </submittedName>
</protein>
<dbReference type="InterPro" id="IPR000847">
    <property type="entry name" value="LysR_HTH_N"/>
</dbReference>
<evidence type="ECO:0000256" key="2">
    <source>
        <dbReference type="ARBA" id="ARBA00023015"/>
    </source>
</evidence>
<dbReference type="InterPro" id="IPR036390">
    <property type="entry name" value="WH_DNA-bd_sf"/>
</dbReference>
<evidence type="ECO:0000259" key="5">
    <source>
        <dbReference type="PROSITE" id="PS50931"/>
    </source>
</evidence>
<evidence type="ECO:0000256" key="3">
    <source>
        <dbReference type="ARBA" id="ARBA00023125"/>
    </source>
</evidence>
<evidence type="ECO:0000313" key="7">
    <source>
        <dbReference type="Proteomes" id="UP000262379"/>
    </source>
</evidence>
<evidence type="ECO:0000256" key="1">
    <source>
        <dbReference type="ARBA" id="ARBA00009437"/>
    </source>
</evidence>
<comment type="similarity">
    <text evidence="1">Belongs to the LysR transcriptional regulatory family.</text>
</comment>
<dbReference type="PANTHER" id="PTHR30346">
    <property type="entry name" value="TRANSCRIPTIONAL DUAL REGULATOR HCAR-RELATED"/>
    <property type="match status" value="1"/>
</dbReference>
<evidence type="ECO:0000313" key="6">
    <source>
        <dbReference type="EMBL" id="RFC68957.1"/>
    </source>
</evidence>
<evidence type="ECO:0000256" key="4">
    <source>
        <dbReference type="ARBA" id="ARBA00023163"/>
    </source>
</evidence>
<dbReference type="PROSITE" id="PS50931">
    <property type="entry name" value="HTH_LYSR"/>
    <property type="match status" value="1"/>
</dbReference>
<dbReference type="Gene3D" id="3.40.190.10">
    <property type="entry name" value="Periplasmic binding protein-like II"/>
    <property type="match status" value="2"/>
</dbReference>
<keyword evidence="3" id="KW-0238">DNA-binding</keyword>
<dbReference type="InterPro" id="IPR005119">
    <property type="entry name" value="LysR_subst-bd"/>
</dbReference>
<dbReference type="GO" id="GO:0003677">
    <property type="term" value="F:DNA binding"/>
    <property type="evidence" value="ECO:0007669"/>
    <property type="project" value="UniProtKB-KW"/>
</dbReference>
<name>A0A371XIC8_9HYPH</name>
<dbReference type="InterPro" id="IPR036388">
    <property type="entry name" value="WH-like_DNA-bd_sf"/>
</dbReference>
<dbReference type="AlphaFoldDB" id="A0A371XIC8"/>
<sequence>MPITLKQLNYFIATAETGQVSHAAMELNISQSAVTAAIKALEDELGVRLLERTHSGVKLTIEGTRFLGHARNITGAVAAAVSSPLRDPKDHSGKLKLGMTYTVMGYFMSRYYTRFRKTYPDIAIDVSELPRTALERALIRGELDMAVMLVSNLAATDELDQEVLMRSTRRLWLASDHPLHLKEEITLADVAEEDYVMLTVDEARKTAVRYWDAAGFSPKSVLTTSSVEAVRSLVAAGMGVTILSDMVYRPWSLEGQRIEVRRLVDPIPSMDVGLAWSRERAIGPAAATFRAFMSVMMGGGG</sequence>
<comment type="caution">
    <text evidence="6">The sequence shown here is derived from an EMBL/GenBank/DDBJ whole genome shotgun (WGS) entry which is preliminary data.</text>
</comment>
<proteinExistence type="inferred from homology"/>
<accession>A0A371XIC8</accession>
<dbReference type="SUPFAM" id="SSF53850">
    <property type="entry name" value="Periplasmic binding protein-like II"/>
    <property type="match status" value="1"/>
</dbReference>
<dbReference type="FunFam" id="1.10.10.10:FF:000001">
    <property type="entry name" value="LysR family transcriptional regulator"/>
    <property type="match status" value="1"/>
</dbReference>
<dbReference type="Pfam" id="PF03466">
    <property type="entry name" value="LysR_substrate"/>
    <property type="match status" value="1"/>
</dbReference>
<keyword evidence="7" id="KW-1185">Reference proteome</keyword>
<reference evidence="7" key="1">
    <citation type="submission" date="2018-08" db="EMBL/GenBank/DDBJ databases">
        <authorList>
            <person name="Im W.T."/>
        </authorList>
    </citation>
    <scope>NUCLEOTIDE SEQUENCE [LARGE SCALE GENOMIC DNA]</scope>
    <source>
        <strain evidence="7">LA-28</strain>
    </source>
</reference>
<dbReference type="RefSeq" id="WP_116622725.1">
    <property type="nucleotide sequence ID" value="NZ_QURN01000003.1"/>
</dbReference>
<dbReference type="PANTHER" id="PTHR30346:SF0">
    <property type="entry name" value="HCA OPERON TRANSCRIPTIONAL ACTIVATOR HCAR"/>
    <property type="match status" value="1"/>
</dbReference>
<dbReference type="GO" id="GO:0003700">
    <property type="term" value="F:DNA-binding transcription factor activity"/>
    <property type="evidence" value="ECO:0007669"/>
    <property type="project" value="InterPro"/>
</dbReference>
<dbReference type="Proteomes" id="UP000262379">
    <property type="component" value="Unassembled WGS sequence"/>
</dbReference>
<dbReference type="Gene3D" id="1.10.10.10">
    <property type="entry name" value="Winged helix-like DNA-binding domain superfamily/Winged helix DNA-binding domain"/>
    <property type="match status" value="1"/>
</dbReference>
<dbReference type="PRINTS" id="PR00039">
    <property type="entry name" value="HTHLYSR"/>
</dbReference>
<keyword evidence="4" id="KW-0804">Transcription</keyword>
<dbReference type="SUPFAM" id="SSF46785">
    <property type="entry name" value="Winged helix' DNA-binding domain"/>
    <property type="match status" value="1"/>
</dbReference>
<dbReference type="Pfam" id="PF00126">
    <property type="entry name" value="HTH_1"/>
    <property type="match status" value="1"/>
</dbReference>
<feature type="domain" description="HTH lysR-type" evidence="5">
    <location>
        <begin position="3"/>
        <end position="60"/>
    </location>
</feature>